<feature type="domain" description="C-type lectin" evidence="4">
    <location>
        <begin position="40"/>
        <end position="153"/>
    </location>
</feature>
<dbReference type="Proteomes" id="UP001374579">
    <property type="component" value="Unassembled WGS sequence"/>
</dbReference>
<keyword evidence="2" id="KW-1133">Transmembrane helix</keyword>
<comment type="caution">
    <text evidence="5">The sequence shown here is derived from an EMBL/GenBank/DDBJ whole genome shotgun (WGS) entry which is preliminary data.</text>
</comment>
<dbReference type="CDD" id="cd00037">
    <property type="entry name" value="CLECT"/>
    <property type="match status" value="1"/>
</dbReference>
<evidence type="ECO:0000256" key="1">
    <source>
        <dbReference type="SAM" id="MobiDB-lite"/>
    </source>
</evidence>
<organism evidence="5 6">
    <name type="scientific">Littorina saxatilis</name>
    <dbReference type="NCBI Taxonomy" id="31220"/>
    <lineage>
        <taxon>Eukaryota</taxon>
        <taxon>Metazoa</taxon>
        <taxon>Spiralia</taxon>
        <taxon>Lophotrochozoa</taxon>
        <taxon>Mollusca</taxon>
        <taxon>Gastropoda</taxon>
        <taxon>Caenogastropoda</taxon>
        <taxon>Littorinimorpha</taxon>
        <taxon>Littorinoidea</taxon>
        <taxon>Littorinidae</taxon>
        <taxon>Littorina</taxon>
    </lineage>
</organism>
<gene>
    <name evidence="5" type="ORF">V1264_011130</name>
</gene>
<dbReference type="PANTHER" id="PTHR22803">
    <property type="entry name" value="MANNOSE, PHOSPHOLIPASE, LECTIN RECEPTOR RELATED"/>
    <property type="match status" value="1"/>
</dbReference>
<feature type="region of interest" description="Disordered" evidence="1">
    <location>
        <begin position="449"/>
        <end position="523"/>
    </location>
</feature>
<protein>
    <recommendedName>
        <fullName evidence="4">C-type lectin domain-containing protein</fullName>
    </recommendedName>
</protein>
<feature type="chain" id="PRO_5042859114" description="C-type lectin domain-containing protein" evidence="3">
    <location>
        <begin position="22"/>
        <end position="523"/>
    </location>
</feature>
<feature type="compositionally biased region" description="Basic and acidic residues" evidence="1">
    <location>
        <begin position="458"/>
        <end position="474"/>
    </location>
</feature>
<dbReference type="InterPro" id="IPR001304">
    <property type="entry name" value="C-type_lectin-like"/>
</dbReference>
<dbReference type="EMBL" id="JBAMIC010000002">
    <property type="protein sequence ID" value="KAK7111512.1"/>
    <property type="molecule type" value="Genomic_DNA"/>
</dbReference>
<keyword evidence="6" id="KW-1185">Reference proteome</keyword>
<keyword evidence="3" id="KW-0732">Signal</keyword>
<dbReference type="Pfam" id="PF00059">
    <property type="entry name" value="Lectin_C"/>
    <property type="match status" value="1"/>
</dbReference>
<feature type="region of interest" description="Disordered" evidence="1">
    <location>
        <begin position="306"/>
        <end position="336"/>
    </location>
</feature>
<dbReference type="PROSITE" id="PS50041">
    <property type="entry name" value="C_TYPE_LECTIN_2"/>
    <property type="match status" value="1"/>
</dbReference>
<dbReference type="InterPro" id="IPR016187">
    <property type="entry name" value="CTDL_fold"/>
</dbReference>
<evidence type="ECO:0000256" key="3">
    <source>
        <dbReference type="SAM" id="SignalP"/>
    </source>
</evidence>
<evidence type="ECO:0000259" key="4">
    <source>
        <dbReference type="PROSITE" id="PS50041"/>
    </source>
</evidence>
<dbReference type="InterPro" id="IPR050111">
    <property type="entry name" value="C-type_lectin/snaclec_domain"/>
</dbReference>
<name>A0AAN9GK50_9CAEN</name>
<evidence type="ECO:0000313" key="5">
    <source>
        <dbReference type="EMBL" id="KAK7111512.1"/>
    </source>
</evidence>
<dbReference type="AlphaFoldDB" id="A0AAN9GK50"/>
<feature type="signal peptide" evidence="3">
    <location>
        <begin position="1"/>
        <end position="21"/>
    </location>
</feature>
<feature type="compositionally biased region" description="Low complexity" evidence="1">
    <location>
        <begin position="326"/>
        <end position="336"/>
    </location>
</feature>
<sequence length="523" mass="57658">MGVPGLLLVVALIGTVTSVGASTEGCPEIVLRSEHYATVHNKTCYLFVNRERYWQQARSDCWNLGGEMLSIENKKTMDFIRTTLSSRQLRWTKEGVWLGARYSGGRWRWTSNEKVGYSNWSPGEPSKLLGIFSVEDCALMRRSDNWGWHDYVCGSLKFHYNYICQFPVRDTTTTSTTTTTTAKSSTTPGYKVGWISGRPYLIPNGYQSDQAIDLRGQEIHSMVLDHSAKGGVPNHPFKQQTAFNYNGRHEPHYASQSQDNGNMAILTIILVTGGIILLILLLVFLIFRRRYKYKNASRQPAVHFDNRTNYTNHANREPMPPPPAPHASHASHPRPVSDMYLTPLDVGAIPYYEEVQRPNGKASLLQKDSEAHQGLLSATPTGSNEMLLGACGGASPFDLDSTTSDSTPLVSGTSEGTLFLGQSAESLHSMSGSLTIKSSNVNNDYVDMNGSPMVTNRCSRETEPSSKPKGEQELVPKSNVDSSKGVDGNTAVTGEGKPNPGPDYGNLTTSQTERSENIYLRLS</sequence>
<proteinExistence type="predicted"/>
<feature type="transmembrane region" description="Helical" evidence="2">
    <location>
        <begin position="263"/>
        <end position="287"/>
    </location>
</feature>
<dbReference type="InterPro" id="IPR016186">
    <property type="entry name" value="C-type_lectin-like/link_sf"/>
</dbReference>
<evidence type="ECO:0000313" key="6">
    <source>
        <dbReference type="Proteomes" id="UP001374579"/>
    </source>
</evidence>
<dbReference type="SUPFAM" id="SSF56436">
    <property type="entry name" value="C-type lectin-like"/>
    <property type="match status" value="1"/>
</dbReference>
<dbReference type="SMART" id="SM00034">
    <property type="entry name" value="CLECT"/>
    <property type="match status" value="1"/>
</dbReference>
<reference evidence="5 6" key="1">
    <citation type="submission" date="2024-02" db="EMBL/GenBank/DDBJ databases">
        <title>Chromosome-scale genome assembly of the rough periwinkle Littorina saxatilis.</title>
        <authorList>
            <person name="De Jode A."/>
            <person name="Faria R."/>
            <person name="Formenti G."/>
            <person name="Sims Y."/>
            <person name="Smith T.P."/>
            <person name="Tracey A."/>
            <person name="Wood J.M.D."/>
            <person name="Zagrodzka Z.B."/>
            <person name="Johannesson K."/>
            <person name="Butlin R.K."/>
            <person name="Leder E.H."/>
        </authorList>
    </citation>
    <scope>NUCLEOTIDE SEQUENCE [LARGE SCALE GENOMIC DNA]</scope>
    <source>
        <strain evidence="5">Snail1</strain>
        <tissue evidence="5">Muscle</tissue>
    </source>
</reference>
<accession>A0AAN9GK50</accession>
<evidence type="ECO:0000256" key="2">
    <source>
        <dbReference type="SAM" id="Phobius"/>
    </source>
</evidence>
<keyword evidence="2" id="KW-0472">Membrane</keyword>
<keyword evidence="2" id="KW-0812">Transmembrane</keyword>
<dbReference type="Gene3D" id="3.10.100.10">
    <property type="entry name" value="Mannose-Binding Protein A, subunit A"/>
    <property type="match status" value="1"/>
</dbReference>